<protein>
    <recommendedName>
        <fullName evidence="5">5-formyltetrahydrofolate cyclo-ligase</fullName>
        <ecNumber evidence="5">6.3.3.2</ecNumber>
    </recommendedName>
</protein>
<feature type="binding site" evidence="4">
    <location>
        <begin position="39"/>
        <end position="43"/>
    </location>
    <ligand>
        <name>ATP</name>
        <dbReference type="ChEBI" id="CHEBI:30616"/>
    </ligand>
</feature>
<dbReference type="PANTHER" id="PTHR23407">
    <property type="entry name" value="ATPASE INHIBITOR/5-FORMYLTETRAHYDROFOLATE CYCLO-LIGASE"/>
    <property type="match status" value="1"/>
</dbReference>
<comment type="caution">
    <text evidence="7">The sequence shown here is derived from an EMBL/GenBank/DDBJ whole genome shotgun (WGS) entry which is preliminary data.</text>
</comment>
<dbReference type="GO" id="GO:0030272">
    <property type="term" value="F:5-formyltetrahydrofolate cyclo-ligase activity"/>
    <property type="evidence" value="ECO:0007669"/>
    <property type="project" value="UniProtKB-EC"/>
</dbReference>
<feature type="compositionally biased region" description="Basic residues" evidence="6">
    <location>
        <begin position="41"/>
        <end position="50"/>
    </location>
</feature>
<proteinExistence type="inferred from homology"/>
<dbReference type="GO" id="GO:0046872">
    <property type="term" value="F:metal ion binding"/>
    <property type="evidence" value="ECO:0007669"/>
    <property type="project" value="UniProtKB-KW"/>
</dbReference>
<keyword evidence="3 4" id="KW-0067">ATP-binding</keyword>
<dbReference type="GO" id="GO:0005524">
    <property type="term" value="F:ATP binding"/>
    <property type="evidence" value="ECO:0007669"/>
    <property type="project" value="UniProtKB-KW"/>
</dbReference>
<evidence type="ECO:0000256" key="5">
    <source>
        <dbReference type="RuleBase" id="RU361279"/>
    </source>
</evidence>
<dbReference type="GO" id="GO:0035999">
    <property type="term" value="P:tetrahydrofolate interconversion"/>
    <property type="evidence" value="ECO:0007669"/>
    <property type="project" value="TreeGrafter"/>
</dbReference>
<dbReference type="Pfam" id="PF01812">
    <property type="entry name" value="5-FTHF_cyc-lig"/>
    <property type="match status" value="1"/>
</dbReference>
<comment type="similarity">
    <text evidence="1 5">Belongs to the 5-formyltetrahydrofolate cyclo-ligase family.</text>
</comment>
<name>A0A543PZ74_ACITH</name>
<keyword evidence="2 4" id="KW-0547">Nucleotide-binding</keyword>
<dbReference type="EMBL" id="SZUV01000005">
    <property type="protein sequence ID" value="TQN49386.1"/>
    <property type="molecule type" value="Genomic_DNA"/>
</dbReference>
<dbReference type="Proteomes" id="UP000315403">
    <property type="component" value="Unassembled WGS sequence"/>
</dbReference>
<comment type="cofactor">
    <cofactor evidence="5">
        <name>Mg(2+)</name>
        <dbReference type="ChEBI" id="CHEBI:18420"/>
    </cofactor>
</comment>
<feature type="region of interest" description="Disordered" evidence="6">
    <location>
        <begin position="30"/>
        <end position="51"/>
    </location>
</feature>
<comment type="catalytic activity">
    <reaction evidence="5">
        <text>(6S)-5-formyl-5,6,7,8-tetrahydrofolate + ATP = (6R)-5,10-methenyltetrahydrofolate + ADP + phosphate</text>
        <dbReference type="Rhea" id="RHEA:10488"/>
        <dbReference type="ChEBI" id="CHEBI:30616"/>
        <dbReference type="ChEBI" id="CHEBI:43474"/>
        <dbReference type="ChEBI" id="CHEBI:57455"/>
        <dbReference type="ChEBI" id="CHEBI:57457"/>
        <dbReference type="ChEBI" id="CHEBI:456216"/>
        <dbReference type="EC" id="6.3.3.2"/>
    </reaction>
</comment>
<evidence type="ECO:0000256" key="1">
    <source>
        <dbReference type="ARBA" id="ARBA00010638"/>
    </source>
</evidence>
<evidence type="ECO:0000256" key="6">
    <source>
        <dbReference type="SAM" id="MobiDB-lite"/>
    </source>
</evidence>
<keyword evidence="5" id="KW-0460">Magnesium</keyword>
<dbReference type="PANTHER" id="PTHR23407:SF1">
    <property type="entry name" value="5-FORMYLTETRAHYDROFOLATE CYCLO-LIGASE"/>
    <property type="match status" value="1"/>
</dbReference>
<reference evidence="7 8" key="1">
    <citation type="submission" date="2019-03" db="EMBL/GenBank/DDBJ databases">
        <title>New insights into Acidothiobacillus thiooxidans sulfur metabolism through coupled gene expression, solution geochemistry, microscopy and spectroscopy analyses.</title>
        <authorList>
            <person name="Camacho D."/>
            <person name="Frazao R."/>
            <person name="Fouillen A."/>
            <person name="Nanci A."/>
            <person name="Lang B.F."/>
            <person name="Apte S.C."/>
            <person name="Baron C."/>
            <person name="Warren L.A."/>
        </authorList>
    </citation>
    <scope>NUCLEOTIDE SEQUENCE [LARGE SCALE GENOMIC DNA]</scope>
    <source>
        <strain evidence="7 8">ATCC 19377</strain>
    </source>
</reference>
<gene>
    <name evidence="7" type="ORF">DLNHIDIE_03238</name>
</gene>
<dbReference type="SUPFAM" id="SSF100950">
    <property type="entry name" value="NagB/RpiA/CoA transferase-like"/>
    <property type="match status" value="1"/>
</dbReference>
<evidence type="ECO:0000256" key="3">
    <source>
        <dbReference type="ARBA" id="ARBA00022840"/>
    </source>
</evidence>
<dbReference type="GO" id="GO:0009396">
    <property type="term" value="P:folic acid-containing compound biosynthetic process"/>
    <property type="evidence" value="ECO:0007669"/>
    <property type="project" value="TreeGrafter"/>
</dbReference>
<dbReference type="InterPro" id="IPR024185">
    <property type="entry name" value="FTHF_cligase-like_sf"/>
</dbReference>
<feature type="binding site" evidence="4">
    <location>
        <position position="90"/>
    </location>
    <ligand>
        <name>substrate</name>
    </ligand>
</feature>
<dbReference type="EC" id="6.3.3.2" evidence="5"/>
<dbReference type="Gene3D" id="3.40.50.10420">
    <property type="entry name" value="NagB/RpiA/CoA transferase-like"/>
    <property type="match status" value="1"/>
</dbReference>
<feature type="binding site" evidence="4">
    <location>
        <begin position="170"/>
        <end position="178"/>
    </location>
    <ligand>
        <name>ATP</name>
        <dbReference type="ChEBI" id="CHEBI:30616"/>
    </ligand>
</feature>
<evidence type="ECO:0000256" key="2">
    <source>
        <dbReference type="ARBA" id="ARBA00022741"/>
    </source>
</evidence>
<dbReference type="NCBIfam" id="TIGR02727">
    <property type="entry name" value="MTHFS_bact"/>
    <property type="match status" value="1"/>
</dbReference>
<organism evidence="7 8">
    <name type="scientific">Acidithiobacillus thiooxidans ATCC 19377</name>
    <dbReference type="NCBI Taxonomy" id="637390"/>
    <lineage>
        <taxon>Bacteria</taxon>
        <taxon>Pseudomonadati</taxon>
        <taxon>Pseudomonadota</taxon>
        <taxon>Acidithiobacillia</taxon>
        <taxon>Acidithiobacillales</taxon>
        <taxon>Acidithiobacillaceae</taxon>
        <taxon>Acidithiobacillus</taxon>
    </lineage>
</organism>
<evidence type="ECO:0000313" key="8">
    <source>
        <dbReference type="Proteomes" id="UP000315403"/>
    </source>
</evidence>
<evidence type="ECO:0000256" key="4">
    <source>
        <dbReference type="PIRSR" id="PIRSR006806-1"/>
    </source>
</evidence>
<accession>A0A543PZ74</accession>
<dbReference type="PIRSF" id="PIRSF006806">
    <property type="entry name" value="FTHF_cligase"/>
    <property type="match status" value="1"/>
</dbReference>
<dbReference type="AlphaFoldDB" id="A0A543PZ74"/>
<dbReference type="InterPro" id="IPR002698">
    <property type="entry name" value="FTHF_cligase"/>
</dbReference>
<keyword evidence="5" id="KW-0479">Metal-binding</keyword>
<evidence type="ECO:0000313" key="7">
    <source>
        <dbReference type="EMBL" id="TQN49386.1"/>
    </source>
</evidence>
<dbReference type="InterPro" id="IPR037171">
    <property type="entry name" value="NagB/RpiA_transferase-like"/>
</dbReference>
<sequence>MCGFPPVHQVLGVAGRTTIAGGFLFSETETADSSDPVSKGSLRRTMRQQRRTLSPQHLQQAALALSRQILQLSHYKKAQRIALYWPMQGEINPLPLMYHRLSRHKQFYLPVLSGSFAQKLRFAPFHGESRMRPNGFRIPEPQVAADLLMTPQDLDLLILPLVAFDTEGYRLGMGGGFYDRSLASISHRQHWQHPRLLGVGHAFQQLDRVPREPWDVPLSIICTDLACHRIMV</sequence>